<comment type="subcellular location">
    <subcellularLocation>
        <location evidence="1">Membrane</location>
        <topology evidence="1">Multi-pass membrane protein</topology>
    </subcellularLocation>
</comment>
<dbReference type="Pfam" id="PF05140">
    <property type="entry name" value="ResB"/>
    <property type="match status" value="1"/>
</dbReference>
<dbReference type="InterPro" id="IPR007816">
    <property type="entry name" value="ResB-like_domain"/>
</dbReference>
<dbReference type="PANTHER" id="PTHR31566">
    <property type="entry name" value="CYTOCHROME C BIOGENESIS PROTEIN CCS1, CHLOROPLASTIC"/>
    <property type="match status" value="1"/>
</dbReference>
<dbReference type="EMBL" id="RBAL01000007">
    <property type="protein sequence ID" value="RKN41849.1"/>
    <property type="molecule type" value="Genomic_DNA"/>
</dbReference>
<keyword evidence="3" id="KW-0201">Cytochrome c-type biogenesis</keyword>
<name>A0A3A9Z1D8_9ACTN</name>
<dbReference type="PANTHER" id="PTHR31566:SF0">
    <property type="entry name" value="CYTOCHROME C BIOGENESIS PROTEIN CCS1, CHLOROPLASTIC"/>
    <property type="match status" value="1"/>
</dbReference>
<evidence type="ECO:0000256" key="3">
    <source>
        <dbReference type="ARBA" id="ARBA00022748"/>
    </source>
</evidence>
<gene>
    <name evidence="9" type="ORF">D7294_15485</name>
</gene>
<feature type="transmembrane region" description="Helical" evidence="7">
    <location>
        <begin position="153"/>
        <end position="175"/>
    </location>
</feature>
<dbReference type="Proteomes" id="UP000272474">
    <property type="component" value="Unassembled WGS sequence"/>
</dbReference>
<feature type="compositionally biased region" description="Low complexity" evidence="6">
    <location>
        <begin position="637"/>
        <end position="654"/>
    </location>
</feature>
<feature type="compositionally biased region" description="Basic and acidic residues" evidence="6">
    <location>
        <begin position="670"/>
        <end position="679"/>
    </location>
</feature>
<evidence type="ECO:0000256" key="6">
    <source>
        <dbReference type="SAM" id="MobiDB-lite"/>
    </source>
</evidence>
<dbReference type="RefSeq" id="WP_120679899.1">
    <property type="nucleotide sequence ID" value="NZ_RBAL01000007.1"/>
</dbReference>
<dbReference type="InterPro" id="IPR023494">
    <property type="entry name" value="Cyt_c_bgen_Ccs1/CcsB/ResB"/>
</dbReference>
<feature type="transmembrane region" description="Helical" evidence="7">
    <location>
        <begin position="255"/>
        <end position="275"/>
    </location>
</feature>
<dbReference type="OrthoDB" id="3949537at2"/>
<comment type="caution">
    <text evidence="9">The sequence shown here is derived from an EMBL/GenBank/DDBJ whole genome shotgun (WGS) entry which is preliminary data.</text>
</comment>
<feature type="region of interest" description="Disordered" evidence="6">
    <location>
        <begin position="593"/>
        <end position="709"/>
    </location>
</feature>
<evidence type="ECO:0000259" key="8">
    <source>
        <dbReference type="Pfam" id="PF05140"/>
    </source>
</evidence>
<evidence type="ECO:0000313" key="9">
    <source>
        <dbReference type="EMBL" id="RKN41849.1"/>
    </source>
</evidence>
<proteinExistence type="predicted"/>
<accession>A0A3A9Z1D8</accession>
<reference evidence="9 10" key="1">
    <citation type="journal article" date="2014" name="Int. J. Syst. Evol. Microbiol.">
        <title>Streptomyces hoynatensis sp. nov., isolated from deep marine sediment.</title>
        <authorList>
            <person name="Veyisoglu A."/>
            <person name="Sahin N."/>
        </authorList>
    </citation>
    <scope>NUCLEOTIDE SEQUENCE [LARGE SCALE GENOMIC DNA]</scope>
    <source>
        <strain evidence="9 10">KCTC 29097</strain>
    </source>
</reference>
<sequence>MTEDTDLTTPAVPGARTATEHPRPAEPEPAAADEGEREAAAGLSTAPVEEPADAAAGTAVPGSFGGTRGPGVGGGLAWLLRETLGWGRWFWRQLTSMRVALILLFLLALAAIPGSLIPQKGSDAIAYQDFRQRNPGLGDVYDKLQLFDVYSSVWFSAIYLLLFVSLVGCIIPRTWQFVGQLRSRPPRAPRRLTRMPAYTTWRTDAEPEAVLDQAHLLLKRRRFRADRRAEERRPGGGPGGHVAAEKGYLREAGNLMFHLALVVLLLAFAAGRLYFAQGTALIVEGDGFTNGLTQYDDFSSGSLYDVDDLERFGFTLEDFRAEFSRSGPDLGTPTRFDADLSYWKEGGAEQERTIDVNDPMTVGDARVRLIGHGFAPVITVTDGQGQTAFSGPVPFIPQDTALTSTGVVKVPDYLGPDGEPDQLGFQGFFNPTYAVDAQRGPHSTFPEADDPVLTLNAFHGDLGIDSGIPQNVYQLNTTHLEQLKDANGDLFRFDLRPGESVTLPDGMGTLSFEGYKEWATFQVSTRAGDGWALGGALAAVAGLAGSLLLQRRRVWVRAYAGPDGHTVVEMASLGRTESGKIPEELADLAVGLQPHAPPVPETAEEPDSPGPDSAGPDSPGPGGGSGPAPEPGPEPGQPSAGPADGEEPAPTARAGRPRPQEGPGEPGESEQPREPREPKGPGATRPAEPGRAATPRTSAESDAAEGART</sequence>
<feature type="region of interest" description="Disordered" evidence="6">
    <location>
        <begin position="1"/>
        <end position="66"/>
    </location>
</feature>
<dbReference type="AlphaFoldDB" id="A0A3A9Z1D8"/>
<dbReference type="GO" id="GO:0017004">
    <property type="term" value="P:cytochrome complex assembly"/>
    <property type="evidence" value="ECO:0007669"/>
    <property type="project" value="UniProtKB-KW"/>
</dbReference>
<feature type="domain" description="ResB-like" evidence="8">
    <location>
        <begin position="97"/>
        <end position="585"/>
    </location>
</feature>
<evidence type="ECO:0000256" key="7">
    <source>
        <dbReference type="SAM" id="Phobius"/>
    </source>
</evidence>
<evidence type="ECO:0000256" key="2">
    <source>
        <dbReference type="ARBA" id="ARBA00022692"/>
    </source>
</evidence>
<keyword evidence="2 7" id="KW-0812">Transmembrane</keyword>
<dbReference type="GO" id="GO:0016020">
    <property type="term" value="C:membrane"/>
    <property type="evidence" value="ECO:0007669"/>
    <property type="project" value="UniProtKB-SubCell"/>
</dbReference>
<keyword evidence="5 7" id="KW-0472">Membrane</keyword>
<evidence type="ECO:0000256" key="4">
    <source>
        <dbReference type="ARBA" id="ARBA00022989"/>
    </source>
</evidence>
<evidence type="ECO:0000256" key="5">
    <source>
        <dbReference type="ARBA" id="ARBA00023136"/>
    </source>
</evidence>
<evidence type="ECO:0000313" key="10">
    <source>
        <dbReference type="Proteomes" id="UP000272474"/>
    </source>
</evidence>
<evidence type="ECO:0000256" key="1">
    <source>
        <dbReference type="ARBA" id="ARBA00004141"/>
    </source>
</evidence>
<keyword evidence="4 7" id="KW-1133">Transmembrane helix</keyword>
<protein>
    <submittedName>
        <fullName evidence="9">Cytochrome c biogenesis protein ResB</fullName>
    </submittedName>
</protein>
<feature type="transmembrane region" description="Helical" evidence="7">
    <location>
        <begin position="99"/>
        <end position="117"/>
    </location>
</feature>
<keyword evidence="10" id="KW-1185">Reference proteome</keyword>
<organism evidence="9 10">
    <name type="scientific">Streptomyces hoynatensis</name>
    <dbReference type="NCBI Taxonomy" id="1141874"/>
    <lineage>
        <taxon>Bacteria</taxon>
        <taxon>Bacillati</taxon>
        <taxon>Actinomycetota</taxon>
        <taxon>Actinomycetes</taxon>
        <taxon>Kitasatosporales</taxon>
        <taxon>Streptomycetaceae</taxon>
        <taxon>Streptomyces</taxon>
    </lineage>
</organism>